<dbReference type="EMBL" id="CAEKDK010000001">
    <property type="protein sequence ID" value="CAB4262163.1"/>
    <property type="molecule type" value="Genomic_DNA"/>
</dbReference>
<evidence type="ECO:0008006" key="3">
    <source>
        <dbReference type="Google" id="ProtNLM"/>
    </source>
</evidence>
<evidence type="ECO:0000313" key="2">
    <source>
        <dbReference type="Proteomes" id="UP000507222"/>
    </source>
</evidence>
<evidence type="ECO:0000313" key="1">
    <source>
        <dbReference type="EMBL" id="CAB4262163.1"/>
    </source>
</evidence>
<dbReference type="Proteomes" id="UP000507222">
    <property type="component" value="Unassembled WGS sequence"/>
</dbReference>
<gene>
    <name evidence="1" type="ORF">CURHAP_LOCUS1272</name>
</gene>
<proteinExistence type="predicted"/>
<sequence length="123" mass="14369">MKYIQLLLGRAGCLSVNRVGLFGGLALRWQHGMDITIRSSRHVILMPSLEFWSQLHLVYWFLWKPKYDLHKHSWDLLRRIVGDVIGRWLVVGDFNEIVAAHEYLGRLTSNCLNQIELQAKKVN</sequence>
<protein>
    <recommendedName>
        <fullName evidence="3">Endonuclease/exonuclease/phosphatase domain-containing protein</fullName>
    </recommendedName>
</protein>
<name>A0A6J5TE23_PRUAR</name>
<organism evidence="1 2">
    <name type="scientific">Prunus armeniaca</name>
    <name type="common">Apricot</name>
    <name type="synonym">Armeniaca vulgaris</name>
    <dbReference type="NCBI Taxonomy" id="36596"/>
    <lineage>
        <taxon>Eukaryota</taxon>
        <taxon>Viridiplantae</taxon>
        <taxon>Streptophyta</taxon>
        <taxon>Embryophyta</taxon>
        <taxon>Tracheophyta</taxon>
        <taxon>Spermatophyta</taxon>
        <taxon>Magnoliopsida</taxon>
        <taxon>eudicotyledons</taxon>
        <taxon>Gunneridae</taxon>
        <taxon>Pentapetalae</taxon>
        <taxon>rosids</taxon>
        <taxon>fabids</taxon>
        <taxon>Rosales</taxon>
        <taxon>Rosaceae</taxon>
        <taxon>Amygdaloideae</taxon>
        <taxon>Amygdaleae</taxon>
        <taxon>Prunus</taxon>
    </lineage>
</organism>
<accession>A0A6J5TE23</accession>
<dbReference type="AlphaFoldDB" id="A0A6J5TE23"/>
<reference evidence="1 2" key="1">
    <citation type="submission" date="2020-05" db="EMBL/GenBank/DDBJ databases">
        <authorList>
            <person name="Campoy J."/>
            <person name="Schneeberger K."/>
            <person name="Spophaly S."/>
        </authorList>
    </citation>
    <scope>NUCLEOTIDE SEQUENCE [LARGE SCALE GENOMIC DNA]</scope>
    <source>
        <strain evidence="1">PruArmRojPasFocal</strain>
    </source>
</reference>